<keyword evidence="5" id="KW-0378">Hydrolase</keyword>
<evidence type="ECO:0000313" key="5">
    <source>
        <dbReference type="EMBL" id="UUI01085.1"/>
    </source>
</evidence>
<gene>
    <name evidence="5" type="ORF">NP439_13515</name>
</gene>
<feature type="region of interest" description="Disordered" evidence="1">
    <location>
        <begin position="78"/>
        <end position="97"/>
    </location>
</feature>
<keyword evidence="2" id="KW-1133">Transmembrane helix</keyword>
<dbReference type="InterPro" id="IPR012338">
    <property type="entry name" value="Beta-lactam/transpept-like"/>
</dbReference>
<dbReference type="PANTHER" id="PTHR43283:SF7">
    <property type="entry name" value="BETA-LACTAMASE-RELATED DOMAIN-CONTAINING PROTEIN"/>
    <property type="match status" value="1"/>
</dbReference>
<evidence type="ECO:0000256" key="3">
    <source>
        <dbReference type="SAM" id="SignalP"/>
    </source>
</evidence>
<feature type="signal peptide" evidence="3">
    <location>
        <begin position="1"/>
        <end position="23"/>
    </location>
</feature>
<feature type="transmembrane region" description="Helical" evidence="2">
    <location>
        <begin position="644"/>
        <end position="664"/>
    </location>
</feature>
<feature type="compositionally biased region" description="Acidic residues" evidence="1">
    <location>
        <begin position="30"/>
        <end position="50"/>
    </location>
</feature>
<dbReference type="SUPFAM" id="SSF56601">
    <property type="entry name" value="beta-lactamase/transpeptidase-like"/>
    <property type="match status" value="1"/>
</dbReference>
<dbReference type="EMBL" id="CP101914">
    <property type="protein sequence ID" value="UUI01085.1"/>
    <property type="molecule type" value="Genomic_DNA"/>
</dbReference>
<keyword evidence="3" id="KW-0732">Signal</keyword>
<evidence type="ECO:0000259" key="4">
    <source>
        <dbReference type="Pfam" id="PF00144"/>
    </source>
</evidence>
<dbReference type="GO" id="GO:0016787">
    <property type="term" value="F:hydrolase activity"/>
    <property type="evidence" value="ECO:0007669"/>
    <property type="project" value="UniProtKB-KW"/>
</dbReference>
<feature type="compositionally biased region" description="Basic and acidic residues" evidence="1">
    <location>
        <begin position="58"/>
        <end position="70"/>
    </location>
</feature>
<dbReference type="InterPro" id="IPR050789">
    <property type="entry name" value="Diverse_Enzym_Activities"/>
</dbReference>
<evidence type="ECO:0000313" key="6">
    <source>
        <dbReference type="Proteomes" id="UP001059773"/>
    </source>
</evidence>
<keyword evidence="2" id="KW-0472">Membrane</keyword>
<evidence type="ECO:0000256" key="2">
    <source>
        <dbReference type="SAM" id="Phobius"/>
    </source>
</evidence>
<dbReference type="Pfam" id="PF00144">
    <property type="entry name" value="Beta-lactamase"/>
    <property type="match status" value="1"/>
</dbReference>
<reference evidence="5" key="1">
    <citation type="submission" date="2022-07" db="EMBL/GenBank/DDBJ databases">
        <title>FELIX.</title>
        <authorList>
            <person name="Wan K.H."/>
            <person name="Park S."/>
            <person name="Lawrence Q."/>
            <person name="Eichenberger J.P."/>
            <person name="Booth B.W."/>
            <person name="Piaggio A.J."/>
            <person name="Chandler J.C."/>
            <person name="Franklin A.B."/>
            <person name="Celniker S.E."/>
        </authorList>
    </citation>
    <scope>NUCLEOTIDE SEQUENCE</scope>
    <source>
        <strain evidence="5">QA-1986 374</strain>
    </source>
</reference>
<keyword evidence="6" id="KW-1185">Reference proteome</keyword>
<organism evidence="5 6">
    <name type="scientific">Oceanobacillus jeddahense</name>
    <dbReference type="NCBI Taxonomy" id="1462527"/>
    <lineage>
        <taxon>Bacteria</taxon>
        <taxon>Bacillati</taxon>
        <taxon>Bacillota</taxon>
        <taxon>Bacilli</taxon>
        <taxon>Bacillales</taxon>
        <taxon>Bacillaceae</taxon>
        <taxon>Oceanobacillus</taxon>
    </lineage>
</organism>
<accession>A0ABY5JL96</accession>
<sequence>MKKRITLLFITLIFVFIPNTFYAESSNQTSEDEENNPLYQDSDDESDIEIQDTTPEDPVSKEPITKDQLVDGKAVDGLTENSQFAPPSDAEDPTVDFNGTIKLENTEMGTSSEFNIGKGELHGKDTTIFPDVSIDFFTVGNDLVPTTQELIPNGTLEGTSSYWDMIVQPGQVWHNPDNDDDEWNRASFPFALVNRLEGETHTGIAVFLYKEDQVSNVQFQIVSQTRPGEVPDYFNAWGMTEASYKSGGIDHLEERKQNYHQEVEERYPTAPLSELEQEVGADKLANFDGAANDEDKAHVLQTGLLYDDVLYRSSCHTAAGPFPYCDQIRYGVWSVTKSALMNISMLHLAEKYGTDILDEKITDYISIPENQEGWEDVTILDMANMATGHGATKDDPTCYLCDYERWNLALSSDEKVEEALDYPAVWDSGTKYVYRDQDAFLLGVTLEEFLKSKEGDDATLDQMLKEEVFEPIGIYHVPANHTIEEEGESGHLKTEFGYYPTLDELAKIAMLYQQHGEWDGQQILNRQLVDSLLPKQDPPEMALPKEKEEDNEFGTRYYAMNWHIEPYRTEEGCELYLPNMEGFGGNLVTLMPGDIVGLRMANSPSDDFNSTVSQAKVGNQLAPFCQDQSNVDQGEKLPNTASNIPMGILTGITLVVSGALLMVFTKRSFKREN</sequence>
<dbReference type="Gene3D" id="3.40.710.10">
    <property type="entry name" value="DD-peptidase/beta-lactamase superfamily"/>
    <property type="match status" value="1"/>
</dbReference>
<evidence type="ECO:0000256" key="1">
    <source>
        <dbReference type="SAM" id="MobiDB-lite"/>
    </source>
</evidence>
<dbReference type="PANTHER" id="PTHR43283">
    <property type="entry name" value="BETA-LACTAMASE-RELATED"/>
    <property type="match status" value="1"/>
</dbReference>
<feature type="region of interest" description="Disordered" evidence="1">
    <location>
        <begin position="25"/>
        <end position="70"/>
    </location>
</feature>
<feature type="domain" description="Beta-lactamase-related" evidence="4">
    <location>
        <begin position="327"/>
        <end position="521"/>
    </location>
</feature>
<dbReference type="Proteomes" id="UP001059773">
    <property type="component" value="Chromosome"/>
</dbReference>
<dbReference type="InterPro" id="IPR001466">
    <property type="entry name" value="Beta-lactam-related"/>
</dbReference>
<feature type="chain" id="PRO_5046643462" evidence="3">
    <location>
        <begin position="24"/>
        <end position="673"/>
    </location>
</feature>
<keyword evidence="2" id="KW-0812">Transmembrane</keyword>
<proteinExistence type="predicted"/>
<name>A0ABY5JL96_9BACI</name>
<dbReference type="RefSeq" id="WP_256706508.1">
    <property type="nucleotide sequence ID" value="NZ_CP101914.1"/>
</dbReference>
<protein>
    <submittedName>
        <fullName evidence="5">Serine hydrolase</fullName>
    </submittedName>
</protein>